<dbReference type="RefSeq" id="YP_007476148.1">
    <property type="nucleotide sequence ID" value="NC_020369.1"/>
</dbReference>
<name>M1JEY6_9EUKA</name>
<dbReference type="PANTHER" id="PTHR36181:SF2">
    <property type="entry name" value="INTRON-ENCODED ENDONUCLEASE AI3-RELATED"/>
    <property type="match status" value="1"/>
</dbReference>
<dbReference type="InterPro" id="IPR004860">
    <property type="entry name" value="LAGLIDADG_dom"/>
</dbReference>
<feature type="domain" description="Homing endonuclease LAGLIDADG" evidence="1">
    <location>
        <begin position="16"/>
        <end position="106"/>
    </location>
</feature>
<dbReference type="PANTHER" id="PTHR36181">
    <property type="entry name" value="INTRON-ENCODED ENDONUCLEASE AI3-RELATED"/>
    <property type="match status" value="1"/>
</dbReference>
<organism evidence="2">
    <name type="scientific">Nuclearia simplex</name>
    <dbReference type="NCBI Taxonomy" id="154970"/>
    <lineage>
        <taxon>Eukaryota</taxon>
        <taxon>Rotosphaerida</taxon>
        <taxon>Nucleariidae</taxon>
        <taxon>Nuclearia</taxon>
    </lineage>
</organism>
<reference evidence="2" key="2">
    <citation type="submission" date="2012-12" db="EMBL/GenBank/DDBJ databases">
        <authorList>
            <person name="Lang B.F."/>
        </authorList>
    </citation>
    <scope>NUCLEOTIDE SEQUENCE</scope>
    <source>
        <strain evidence="2">CCAP 1552/2</strain>
    </source>
</reference>
<dbReference type="GO" id="GO:0004519">
    <property type="term" value="F:endonuclease activity"/>
    <property type="evidence" value="ECO:0007669"/>
    <property type="project" value="InterPro"/>
</dbReference>
<dbReference type="InterPro" id="IPR027434">
    <property type="entry name" value="Homing_endonucl"/>
</dbReference>
<dbReference type="GeneID" id="14659537"/>
<keyword evidence="2" id="KW-0496">Mitochondrion</keyword>
<dbReference type="SUPFAM" id="SSF55608">
    <property type="entry name" value="Homing endonucleases"/>
    <property type="match status" value="2"/>
</dbReference>
<feature type="domain" description="Homing endonuclease LAGLIDADG" evidence="1">
    <location>
        <begin position="154"/>
        <end position="248"/>
    </location>
</feature>
<dbReference type="EMBL" id="KC573039">
    <property type="protein sequence ID" value="AGE93648.1"/>
    <property type="molecule type" value="Genomic_DNA"/>
</dbReference>
<gene>
    <name evidence="2" type="primary">orf273</name>
</gene>
<dbReference type="Pfam" id="PF00961">
    <property type="entry name" value="LAGLIDADG_1"/>
    <property type="match status" value="2"/>
</dbReference>
<feature type="non-terminal residue" evidence="2">
    <location>
        <position position="1"/>
    </location>
</feature>
<accession>M1JEY6</accession>
<reference evidence="2" key="1">
    <citation type="journal article" date="2009" name="BMC Evol. Biol.">
        <title>Phylogenomic analyses predict sistergroup relationship of nucleariids and fungi and paraphyly of zygomycetes with significant support.</title>
        <authorList>
            <person name="Liu Y."/>
            <person name="Steenkamp E.T."/>
            <person name="Brinkmann H."/>
            <person name="Forget L."/>
            <person name="Philippe H."/>
            <person name="Lang B.F."/>
        </authorList>
    </citation>
    <scope>NUCLEOTIDE SEQUENCE</scope>
    <source>
        <strain evidence="2">CCAP 1552/2</strain>
    </source>
</reference>
<geneLocation type="mitochondrion" evidence="2"/>
<dbReference type="Gene3D" id="3.10.28.10">
    <property type="entry name" value="Homing endonucleases"/>
    <property type="match status" value="2"/>
</dbReference>
<dbReference type="InterPro" id="IPR051289">
    <property type="entry name" value="LAGLIDADG_Endonuclease"/>
</dbReference>
<dbReference type="AlphaFoldDB" id="M1JEY6"/>
<evidence type="ECO:0000313" key="2">
    <source>
        <dbReference type="EMBL" id="AGE93648.1"/>
    </source>
</evidence>
<protein>
    <recommendedName>
        <fullName evidence="1">Homing endonuclease LAGLIDADG domain-containing protein</fullName>
    </recommendedName>
</protein>
<evidence type="ECO:0000259" key="1">
    <source>
        <dbReference type="Pfam" id="PF00961"/>
    </source>
</evidence>
<proteinExistence type="predicted"/>
<sequence length="273" mass="31575">RLKIEHNKEYIHKFFIGLLEGDGSIIVDQIGKKSRVRISLSLKNLPENVDMLNIISNVVCGRVAIERKDKYVTWIANKKKDVEYVFSLIDKYPLLTSRKICQYQFALFSFNNPYSLDDFKLKRDNKYINQNDIINSSSVKFMDPFSISYFPAWLSGFIEAEGHFKLIKSPHGSIKSHQFMIGQNSDKYILEMIKLYFNSNHKITLDKKINSFPHFRIAIGGLNSKIKIYEHFNLNPLLGYKLSSYNKWVIPIEASYGQLIHDLSSLPPPAGNN</sequence>
<dbReference type="GO" id="GO:0005739">
    <property type="term" value="C:mitochondrion"/>
    <property type="evidence" value="ECO:0007669"/>
    <property type="project" value="UniProtKB-ARBA"/>
</dbReference>